<dbReference type="PANTHER" id="PTHR23084">
    <property type="entry name" value="PHOSPHATIDYLINOSITOL-4-PHOSPHATE 5-KINASE RELATED"/>
    <property type="match status" value="1"/>
</dbReference>
<name>A0A0X1U903_ANAPI</name>
<dbReference type="OrthoDB" id="1987685at2"/>
<reference evidence="2 4" key="1">
    <citation type="journal article" date="2016" name="Genome Announc.">
        <title>Complete Genome Sequence of the Amino Acid-Fermenting Clostridium propionicum X2 (DSM 1682).</title>
        <authorList>
            <person name="Poehlein A."/>
            <person name="Schlien K."/>
            <person name="Chowdhury N.P."/>
            <person name="Gottschalk G."/>
            <person name="Buckel W."/>
            <person name="Daniel R."/>
        </authorList>
    </citation>
    <scope>NUCLEOTIDE SEQUENCE [LARGE SCALE GENOMIC DNA]</scope>
    <source>
        <strain evidence="2 4">X2</strain>
    </source>
</reference>
<reference evidence="5" key="4">
    <citation type="submission" date="2016-11" db="EMBL/GenBank/DDBJ databases">
        <authorList>
            <person name="Jaros S."/>
            <person name="Januszkiewicz K."/>
            <person name="Wedrychowicz H."/>
        </authorList>
    </citation>
    <scope>NUCLEOTIDE SEQUENCE [LARGE SCALE GENOMIC DNA]</scope>
    <source>
        <strain evidence="5">DSM 1682</strain>
    </source>
</reference>
<dbReference type="EMBL" id="FQUA01000005">
    <property type="protein sequence ID" value="SHE68265.1"/>
    <property type="molecule type" value="Genomic_DNA"/>
</dbReference>
<organism evidence="3 5">
    <name type="scientific">Anaerotignum propionicum DSM 1682</name>
    <dbReference type="NCBI Taxonomy" id="991789"/>
    <lineage>
        <taxon>Bacteria</taxon>
        <taxon>Bacillati</taxon>
        <taxon>Bacillota</taxon>
        <taxon>Clostridia</taxon>
        <taxon>Lachnospirales</taxon>
        <taxon>Anaerotignaceae</taxon>
        <taxon>Anaerotignum</taxon>
    </lineage>
</organism>
<dbReference type="RefSeq" id="WP_066050652.1">
    <property type="nucleotide sequence ID" value="NZ_CP014223.1"/>
</dbReference>
<keyword evidence="4" id="KW-1185">Reference proteome</keyword>
<dbReference type="InterPro" id="IPR035897">
    <property type="entry name" value="Toll_tir_struct_dom_sf"/>
</dbReference>
<feature type="domain" description="TIR" evidence="1">
    <location>
        <begin position="6"/>
        <end position="100"/>
    </location>
</feature>
<evidence type="ECO:0000259" key="1">
    <source>
        <dbReference type="Pfam" id="PF13676"/>
    </source>
</evidence>
<dbReference type="PANTHER" id="PTHR23084:SF179">
    <property type="entry name" value="OS10G0565000 PROTEIN"/>
    <property type="match status" value="1"/>
</dbReference>
<dbReference type="Pfam" id="PF13676">
    <property type="entry name" value="TIR_2"/>
    <property type="match status" value="1"/>
</dbReference>
<proteinExistence type="predicted"/>
<sequence length="608" mass="70744">MNYELFLSYRREDKQVVDFFYNDLSDQKHRVFYDTQSLLSGDFTQEIKTAIQESELVVSILTCQSIKRMVETQNDMVRLELETAREAQKAILFLWLTNNFEQSQLYDQMTVYAEDEFIVWLSRQNIIPFTSKSDSIKKMNDKILETLEFEVRKKFDAIRQISKKEKDTCLKFTINGKQYEYHGTSRYSSWEKNFLPYQEGVLIDAANPFAVKVYEGTWDGSDMFLGEGQVYLEQNDQRKLVYQGSWLKLQYHDNDGKIYNEKGDCIYHGCLIEGEKALYGEEIFEDGTTFRGWYKNNKPLTGDMRYSNGDAFAGKFRNNKPDGFGRMLYAEGGSYEGDWMEGSPYGNGTLIYKHLGSEIWYSGGFSKGKKTGCKRGFPMEVKIKKIGDQNFRRVFFSEDESRFDGVFSGHGEFTYSDGSKYIGKWSNGKKASGYLVENGQSIQIENNIPCGITMDKQLWDRLLCLMDEEWRVLHLLAKKSNDICFEIEYIYSKNYGGLLGDFVSEYANKLEFECSQLSIEEYPFGQPLIQRLAVFVQLPPSLRVRLPQEELSNIGELLRKEFQRRNNEDSMGLDFSRLDKQAAEGFQIEEKTSDKTEGRIDWSEFFGR</sequence>
<evidence type="ECO:0000313" key="2">
    <source>
        <dbReference type="EMBL" id="AMJ41433.1"/>
    </source>
</evidence>
<dbReference type="Proteomes" id="UP000068026">
    <property type="component" value="Chromosome"/>
</dbReference>
<evidence type="ECO:0000313" key="4">
    <source>
        <dbReference type="Proteomes" id="UP000068026"/>
    </source>
</evidence>
<dbReference type="KEGG" id="cpro:CPRO_18490"/>
<dbReference type="SUPFAM" id="SSF52200">
    <property type="entry name" value="Toll/Interleukin receptor TIR domain"/>
    <property type="match status" value="1"/>
</dbReference>
<dbReference type="SUPFAM" id="SSF82185">
    <property type="entry name" value="Histone H3 K4-specific methyltransferase SET7/9 N-terminal domain"/>
    <property type="match status" value="2"/>
</dbReference>
<accession>A0A0X1U903</accession>
<dbReference type="Gene3D" id="2.20.110.10">
    <property type="entry name" value="Histone H3 K4-specific methyltransferase SET7/9 N-terminal domain"/>
    <property type="match status" value="2"/>
</dbReference>
<evidence type="ECO:0000313" key="3">
    <source>
        <dbReference type="EMBL" id="SHE68265.1"/>
    </source>
</evidence>
<dbReference type="EMBL" id="CP014223">
    <property type="protein sequence ID" value="AMJ41433.1"/>
    <property type="molecule type" value="Genomic_DNA"/>
</dbReference>
<dbReference type="InterPro" id="IPR000157">
    <property type="entry name" value="TIR_dom"/>
</dbReference>
<reference evidence="4" key="2">
    <citation type="submission" date="2016-01" db="EMBL/GenBank/DDBJ databases">
        <authorList>
            <person name="Poehlein A."/>
            <person name="Schlien K."/>
            <person name="Gottschalk G."/>
            <person name="Buckel W."/>
            <person name="Daniel R."/>
        </authorList>
    </citation>
    <scope>NUCLEOTIDE SEQUENCE [LARGE SCALE GENOMIC DNA]</scope>
    <source>
        <strain evidence="4">X2</strain>
    </source>
</reference>
<dbReference type="Proteomes" id="UP000184204">
    <property type="component" value="Unassembled WGS sequence"/>
</dbReference>
<evidence type="ECO:0000313" key="5">
    <source>
        <dbReference type="Proteomes" id="UP000184204"/>
    </source>
</evidence>
<dbReference type="AlphaFoldDB" id="A0A0X1U903"/>
<protein>
    <submittedName>
        <fullName evidence="3">Uncharacterized conserved protein</fullName>
    </submittedName>
</protein>
<dbReference type="GO" id="GO:0007165">
    <property type="term" value="P:signal transduction"/>
    <property type="evidence" value="ECO:0007669"/>
    <property type="project" value="InterPro"/>
</dbReference>
<dbReference type="Gene3D" id="3.40.50.10140">
    <property type="entry name" value="Toll/interleukin-1 receptor homology (TIR) domain"/>
    <property type="match status" value="1"/>
</dbReference>
<gene>
    <name evidence="2" type="ORF">CPRO_18490</name>
    <name evidence="3" type="ORF">SAMN02745151_01446</name>
</gene>
<reference evidence="3" key="3">
    <citation type="submission" date="2016-11" db="EMBL/GenBank/DDBJ databases">
        <authorList>
            <person name="Varghese N."/>
            <person name="Submissions S."/>
        </authorList>
    </citation>
    <scope>NUCLEOTIDE SEQUENCE</scope>
    <source>
        <strain evidence="3">DSM 1682</strain>
    </source>
</reference>